<gene>
    <name evidence="1" type="ORF">DEJ50_20505</name>
</gene>
<dbReference type="RefSeq" id="WP_150209419.1">
    <property type="nucleotide sequence ID" value="NZ_CP029190.1"/>
</dbReference>
<name>A0A5P2D5M3_STRVZ</name>
<accession>A0A5P2D5M3</accession>
<dbReference type="OrthoDB" id="3284019at2"/>
<proteinExistence type="predicted"/>
<protein>
    <recommendedName>
        <fullName evidence="3">DUF4034 domain-containing protein</fullName>
    </recommendedName>
</protein>
<dbReference type="EMBL" id="CP029190">
    <property type="protein sequence ID" value="QES49850.1"/>
    <property type="molecule type" value="Genomic_DNA"/>
</dbReference>
<reference evidence="1 2" key="1">
    <citation type="submission" date="2018-05" db="EMBL/GenBank/DDBJ databases">
        <title>Streptomyces venezuelae.</title>
        <authorList>
            <person name="Kim W."/>
            <person name="Lee N."/>
            <person name="Cho B.-K."/>
        </authorList>
    </citation>
    <scope>NUCLEOTIDE SEQUENCE [LARGE SCALE GENOMIC DNA]</scope>
    <source>
        <strain evidence="1 2">ATCC 21782</strain>
    </source>
</reference>
<evidence type="ECO:0000313" key="2">
    <source>
        <dbReference type="Proteomes" id="UP000325211"/>
    </source>
</evidence>
<dbReference type="Proteomes" id="UP000325211">
    <property type="component" value="Chromosome"/>
</dbReference>
<evidence type="ECO:0008006" key="3">
    <source>
        <dbReference type="Google" id="ProtNLM"/>
    </source>
</evidence>
<organism evidence="1 2">
    <name type="scientific">Streptomyces venezuelae</name>
    <dbReference type="NCBI Taxonomy" id="54571"/>
    <lineage>
        <taxon>Bacteria</taxon>
        <taxon>Bacillati</taxon>
        <taxon>Actinomycetota</taxon>
        <taxon>Actinomycetes</taxon>
        <taxon>Kitasatosporales</taxon>
        <taxon>Streptomycetaceae</taxon>
        <taxon>Streptomyces</taxon>
    </lineage>
</organism>
<dbReference type="AlphaFoldDB" id="A0A5P2D5M3"/>
<sequence length="386" mass="43264">MIGLYVLGLLLLGAAWKVGRGMYYLRKAKRLEAETAVIVARTEETKARTAATLAEQAAEIVAQGFVPEEQLDTENLMPVPADRTTVVAAIRSGDWQAGADWIEAAGRNWGERNHRVGVLATEAAETDTWLLAWQAARPGDPTAAVVSADAGVTLAWNVRGAASARHTTQEQFRLFHTALIKAQEAVHEAQRLADPADPVPYIAELRIGRGLAYSHDQFRDVWTEVVQRAPKVQMAWLQAQQFWCEKWCGTHELAEEFGREAVKRSEPGDLLSLIELRGYFERENRETDLDPDVYYKQPEIVAAATAALADLAAAPDPAAEQAVRLRHMLAWILYWQDRYEETVEQFRHIDGYCGIEPWMYQSGRKASFLKTRDYSVRQVTGNARNS</sequence>
<evidence type="ECO:0000313" key="1">
    <source>
        <dbReference type="EMBL" id="QES49850.1"/>
    </source>
</evidence>